<evidence type="ECO:0000313" key="3">
    <source>
        <dbReference type="Proteomes" id="UP001066276"/>
    </source>
</evidence>
<dbReference type="AlphaFoldDB" id="A0AAV7V0N5"/>
<dbReference type="EMBL" id="JANPWB010000004">
    <property type="protein sequence ID" value="KAJ1193779.1"/>
    <property type="molecule type" value="Genomic_DNA"/>
</dbReference>
<accession>A0AAV7V0N5</accession>
<protein>
    <submittedName>
        <fullName evidence="2">Uncharacterized protein</fullName>
    </submittedName>
</protein>
<feature type="compositionally biased region" description="Polar residues" evidence="1">
    <location>
        <begin position="137"/>
        <end position="150"/>
    </location>
</feature>
<gene>
    <name evidence="2" type="ORF">NDU88_003075</name>
</gene>
<dbReference type="Proteomes" id="UP001066276">
    <property type="component" value="Chromosome 2_2"/>
</dbReference>
<organism evidence="2 3">
    <name type="scientific">Pleurodeles waltl</name>
    <name type="common">Iberian ribbed newt</name>
    <dbReference type="NCBI Taxonomy" id="8319"/>
    <lineage>
        <taxon>Eukaryota</taxon>
        <taxon>Metazoa</taxon>
        <taxon>Chordata</taxon>
        <taxon>Craniata</taxon>
        <taxon>Vertebrata</taxon>
        <taxon>Euteleostomi</taxon>
        <taxon>Amphibia</taxon>
        <taxon>Batrachia</taxon>
        <taxon>Caudata</taxon>
        <taxon>Salamandroidea</taxon>
        <taxon>Salamandridae</taxon>
        <taxon>Pleurodelinae</taxon>
        <taxon>Pleurodeles</taxon>
    </lineage>
</organism>
<proteinExistence type="predicted"/>
<name>A0AAV7V0N5_PLEWA</name>
<comment type="caution">
    <text evidence="2">The sequence shown here is derived from an EMBL/GenBank/DDBJ whole genome shotgun (WGS) entry which is preliminary data.</text>
</comment>
<feature type="region of interest" description="Disordered" evidence="1">
    <location>
        <begin position="133"/>
        <end position="175"/>
    </location>
</feature>
<reference evidence="2" key="1">
    <citation type="journal article" date="2022" name="bioRxiv">
        <title>Sequencing and chromosome-scale assembly of the giantPleurodeles waltlgenome.</title>
        <authorList>
            <person name="Brown T."/>
            <person name="Elewa A."/>
            <person name="Iarovenko S."/>
            <person name="Subramanian E."/>
            <person name="Araus A.J."/>
            <person name="Petzold A."/>
            <person name="Susuki M."/>
            <person name="Suzuki K.-i.T."/>
            <person name="Hayashi T."/>
            <person name="Toyoda A."/>
            <person name="Oliveira C."/>
            <person name="Osipova E."/>
            <person name="Leigh N.D."/>
            <person name="Simon A."/>
            <person name="Yun M.H."/>
        </authorList>
    </citation>
    <scope>NUCLEOTIDE SEQUENCE</scope>
    <source>
        <strain evidence="2">20211129_DDA</strain>
        <tissue evidence="2">Liver</tissue>
    </source>
</reference>
<evidence type="ECO:0000256" key="1">
    <source>
        <dbReference type="SAM" id="MobiDB-lite"/>
    </source>
</evidence>
<sequence>MGQVIRDSIPHHLNWTPRPINDEKTYEKCKSSNDKASRRRTAKASDLQIGDFVLMKDQTPGSKFRLPFEHRPWIIVQRQGTIVVARCKTEEFTRNISAFKCYYPAMSLSTPSPRAEPFPDRLASPAVDAWAPIGQTVAPNQEDVSASPQEDSMREPLLMPSEHKADCPAHTSYAI</sequence>
<keyword evidence="3" id="KW-1185">Reference proteome</keyword>
<evidence type="ECO:0000313" key="2">
    <source>
        <dbReference type="EMBL" id="KAJ1193779.1"/>
    </source>
</evidence>